<dbReference type="RefSeq" id="WP_058505454.1">
    <property type="nucleotide sequence ID" value="NZ_CAAAIF010000004.1"/>
</dbReference>
<dbReference type="Pfam" id="PF13670">
    <property type="entry name" value="PepSY_2"/>
    <property type="match status" value="1"/>
</dbReference>
<sequence>MKMRTISLALLFLGSSVAFASLATNPSITIQQALSTAEKAGYTNIRKIEYEHGKWEVKGLNADGKKFKIEINATTGAISEYKD</sequence>
<dbReference type="STRING" id="45070.Lnau_2458"/>
<feature type="chain" id="PRO_5006915533" description="PepSY domain-containing protein" evidence="1">
    <location>
        <begin position="21"/>
        <end position="83"/>
    </location>
</feature>
<keyword evidence="4" id="KW-1185">Reference proteome</keyword>
<evidence type="ECO:0000256" key="1">
    <source>
        <dbReference type="SAM" id="SignalP"/>
    </source>
</evidence>
<dbReference type="Gene3D" id="3.10.450.40">
    <property type="match status" value="1"/>
</dbReference>
<dbReference type="OrthoDB" id="5951452at2"/>
<protein>
    <recommendedName>
        <fullName evidence="2">PepSY domain-containing protein</fullName>
    </recommendedName>
</protein>
<dbReference type="InterPro" id="IPR025711">
    <property type="entry name" value="PepSY"/>
</dbReference>
<dbReference type="AlphaFoldDB" id="A0A0W0WKG0"/>
<proteinExistence type="predicted"/>
<comment type="caution">
    <text evidence="3">The sequence shown here is derived from an EMBL/GenBank/DDBJ whole genome shotgun (WGS) entry which is preliminary data.</text>
</comment>
<feature type="domain" description="PepSY" evidence="2">
    <location>
        <begin position="5"/>
        <end position="80"/>
    </location>
</feature>
<reference evidence="3 4" key="1">
    <citation type="submission" date="2015-11" db="EMBL/GenBank/DDBJ databases">
        <title>Genomic analysis of 38 Legionella species identifies large and diverse effector repertoires.</title>
        <authorList>
            <person name="Burstein D."/>
            <person name="Amaro F."/>
            <person name="Zusman T."/>
            <person name="Lifshitz Z."/>
            <person name="Cohen O."/>
            <person name="Gilbert J.A."/>
            <person name="Pupko T."/>
            <person name="Shuman H.A."/>
            <person name="Segal G."/>
        </authorList>
    </citation>
    <scope>NUCLEOTIDE SEQUENCE [LARGE SCALE GENOMIC DNA]</scope>
    <source>
        <strain evidence="3 4">ATCC 49506</strain>
    </source>
</reference>
<dbReference type="PATRIC" id="fig|45070.6.peg.2592"/>
<name>A0A0W0WKG0_9GAMM</name>
<evidence type="ECO:0000313" key="4">
    <source>
        <dbReference type="Proteomes" id="UP000054725"/>
    </source>
</evidence>
<accession>A0A0W0WKG0</accession>
<dbReference type="Proteomes" id="UP000054725">
    <property type="component" value="Unassembled WGS sequence"/>
</dbReference>
<evidence type="ECO:0000313" key="3">
    <source>
        <dbReference type="EMBL" id="KTD32810.1"/>
    </source>
</evidence>
<gene>
    <name evidence="3" type="ORF">Lnau_2458</name>
</gene>
<dbReference type="EMBL" id="LNYO01000024">
    <property type="protein sequence ID" value="KTD32810.1"/>
    <property type="molecule type" value="Genomic_DNA"/>
</dbReference>
<evidence type="ECO:0000259" key="2">
    <source>
        <dbReference type="Pfam" id="PF13670"/>
    </source>
</evidence>
<feature type="signal peptide" evidence="1">
    <location>
        <begin position="1"/>
        <end position="20"/>
    </location>
</feature>
<organism evidence="3 4">
    <name type="scientific">Legionella nautarum</name>
    <dbReference type="NCBI Taxonomy" id="45070"/>
    <lineage>
        <taxon>Bacteria</taxon>
        <taxon>Pseudomonadati</taxon>
        <taxon>Pseudomonadota</taxon>
        <taxon>Gammaproteobacteria</taxon>
        <taxon>Legionellales</taxon>
        <taxon>Legionellaceae</taxon>
        <taxon>Legionella</taxon>
    </lineage>
</organism>
<keyword evidence="1" id="KW-0732">Signal</keyword>